<gene>
    <name evidence="2" type="ORF">NX02_01780</name>
</gene>
<dbReference type="EMBL" id="CP006644">
    <property type="protein sequence ID" value="AHE52118.1"/>
    <property type="molecule type" value="Genomic_DNA"/>
</dbReference>
<dbReference type="HOGENOM" id="CLU_2636217_0_0_5"/>
<sequence length="77" mass="8561">MPIGFGLARSGYDLSRQKIDLLEKLHLINRSVLSAACKARSISLKTRMFDHSKLAFAYSFIAKVLITLTILALGRLP</sequence>
<dbReference type="KEGG" id="ssan:NX02_01780"/>
<evidence type="ECO:0000313" key="3">
    <source>
        <dbReference type="Proteomes" id="UP000018851"/>
    </source>
</evidence>
<feature type="transmembrane region" description="Helical" evidence="1">
    <location>
        <begin position="54"/>
        <end position="74"/>
    </location>
</feature>
<accession>W0A721</accession>
<reference evidence="2 3" key="1">
    <citation type="submission" date="2013-07" db="EMBL/GenBank/DDBJ databases">
        <title>Completed genome of Sphingomonas sanxanigenens NX02.</title>
        <authorList>
            <person name="Ma T."/>
            <person name="Huang H."/>
            <person name="Wu M."/>
            <person name="Li X."/>
            <person name="Li G."/>
        </authorList>
    </citation>
    <scope>NUCLEOTIDE SEQUENCE [LARGE SCALE GENOMIC DNA]</scope>
    <source>
        <strain evidence="2 3">NX02</strain>
    </source>
</reference>
<keyword evidence="1" id="KW-1133">Transmembrane helix</keyword>
<dbReference type="Proteomes" id="UP000018851">
    <property type="component" value="Chromosome"/>
</dbReference>
<protein>
    <recommendedName>
        <fullName evidence="4">Transposase DDE domain-containing protein</fullName>
    </recommendedName>
</protein>
<evidence type="ECO:0000313" key="2">
    <source>
        <dbReference type="EMBL" id="AHE52118.1"/>
    </source>
</evidence>
<name>W0A721_9SPHN</name>
<organism evidence="2 3">
    <name type="scientific">Sphingomonas sanxanigenens DSM 19645 = NX02</name>
    <dbReference type="NCBI Taxonomy" id="1123269"/>
    <lineage>
        <taxon>Bacteria</taxon>
        <taxon>Pseudomonadati</taxon>
        <taxon>Pseudomonadota</taxon>
        <taxon>Alphaproteobacteria</taxon>
        <taxon>Sphingomonadales</taxon>
        <taxon>Sphingomonadaceae</taxon>
        <taxon>Sphingomonas</taxon>
    </lineage>
</organism>
<proteinExistence type="predicted"/>
<keyword evidence="1" id="KW-0472">Membrane</keyword>
<dbReference type="AlphaFoldDB" id="W0A721"/>
<keyword evidence="1" id="KW-0812">Transmembrane</keyword>
<evidence type="ECO:0000256" key="1">
    <source>
        <dbReference type="SAM" id="Phobius"/>
    </source>
</evidence>
<dbReference type="PATRIC" id="fig|1123269.5.peg.358"/>
<keyword evidence="3" id="KW-1185">Reference proteome</keyword>
<evidence type="ECO:0008006" key="4">
    <source>
        <dbReference type="Google" id="ProtNLM"/>
    </source>
</evidence>